<evidence type="ECO:0000256" key="2">
    <source>
        <dbReference type="SAM" id="Phobius"/>
    </source>
</evidence>
<reference evidence="3" key="1">
    <citation type="submission" date="2020-10" db="EMBL/GenBank/DDBJ databases">
        <title>Sequencing the genomes of 1000 actinobacteria strains.</title>
        <authorList>
            <person name="Klenk H.-P."/>
        </authorList>
    </citation>
    <scope>NUCLEOTIDE SEQUENCE</scope>
    <source>
        <strain evidence="3">DSM 45354</strain>
    </source>
</reference>
<feature type="compositionally biased region" description="Gly residues" evidence="1">
    <location>
        <begin position="131"/>
        <end position="142"/>
    </location>
</feature>
<keyword evidence="4" id="KW-1185">Reference proteome</keyword>
<dbReference type="InterPro" id="IPR007313">
    <property type="entry name" value="FxsA"/>
</dbReference>
<feature type="compositionally biased region" description="Basic and acidic residues" evidence="1">
    <location>
        <begin position="153"/>
        <end position="164"/>
    </location>
</feature>
<evidence type="ECO:0000313" key="3">
    <source>
        <dbReference type="EMBL" id="MBE1610550.1"/>
    </source>
</evidence>
<keyword evidence="2" id="KW-0812">Transmembrane</keyword>
<dbReference type="AlphaFoldDB" id="A0A927N0V1"/>
<keyword evidence="2" id="KW-0472">Membrane</keyword>
<feature type="transmembrane region" description="Helical" evidence="2">
    <location>
        <begin position="23"/>
        <end position="46"/>
    </location>
</feature>
<dbReference type="Pfam" id="PF04186">
    <property type="entry name" value="FxsA"/>
    <property type="match status" value="1"/>
</dbReference>
<evidence type="ECO:0000313" key="4">
    <source>
        <dbReference type="Proteomes" id="UP000638648"/>
    </source>
</evidence>
<dbReference type="PANTHER" id="PTHR35335:SF1">
    <property type="entry name" value="UPF0716 PROTEIN FXSA"/>
    <property type="match status" value="1"/>
</dbReference>
<feature type="transmembrane region" description="Helical" evidence="2">
    <location>
        <begin position="75"/>
        <end position="100"/>
    </location>
</feature>
<comment type="caution">
    <text evidence="3">The sequence shown here is derived from an EMBL/GenBank/DDBJ whole genome shotgun (WGS) entry which is preliminary data.</text>
</comment>
<gene>
    <name evidence="3" type="ORF">HEB94_007398</name>
</gene>
<name>A0A927N0V1_9ACTN</name>
<evidence type="ECO:0000256" key="1">
    <source>
        <dbReference type="SAM" id="MobiDB-lite"/>
    </source>
</evidence>
<dbReference type="GO" id="GO:0016020">
    <property type="term" value="C:membrane"/>
    <property type="evidence" value="ECO:0007669"/>
    <property type="project" value="InterPro"/>
</dbReference>
<protein>
    <submittedName>
        <fullName evidence="3">UPF0716 protein FxsA</fullName>
    </submittedName>
</protein>
<dbReference type="Proteomes" id="UP000638648">
    <property type="component" value="Unassembled WGS sequence"/>
</dbReference>
<sequence>MLPFLLALIAVPALEIYVIITVAHLIGGWLTVGLLLAVSASGYWLIKREGRRTFRALREAVEGGRAPDREVVDASLVFVGGALVVVPGFVTDVVGLLLAAPFTRRLTRRLLTWAMARHAARRMAMMQRHGGLPGPGGPGSGPTGPVIQGEIIQKTDQKTDHPSS</sequence>
<dbReference type="NCBIfam" id="NF008528">
    <property type="entry name" value="PRK11463.1-2"/>
    <property type="match status" value="1"/>
</dbReference>
<keyword evidence="2" id="KW-1133">Transmembrane helix</keyword>
<accession>A0A927N0V1</accession>
<dbReference type="PANTHER" id="PTHR35335">
    <property type="entry name" value="UPF0716 PROTEIN FXSA"/>
    <property type="match status" value="1"/>
</dbReference>
<dbReference type="EMBL" id="JADBEM010000001">
    <property type="protein sequence ID" value="MBE1610550.1"/>
    <property type="molecule type" value="Genomic_DNA"/>
</dbReference>
<dbReference type="RefSeq" id="WP_337918131.1">
    <property type="nucleotide sequence ID" value="NZ_BAABJL010000095.1"/>
</dbReference>
<proteinExistence type="predicted"/>
<organism evidence="3 4">
    <name type="scientific">Actinopolymorpha pittospori</name>
    <dbReference type="NCBI Taxonomy" id="648752"/>
    <lineage>
        <taxon>Bacteria</taxon>
        <taxon>Bacillati</taxon>
        <taxon>Actinomycetota</taxon>
        <taxon>Actinomycetes</taxon>
        <taxon>Propionibacteriales</taxon>
        <taxon>Actinopolymorphaceae</taxon>
        <taxon>Actinopolymorpha</taxon>
    </lineage>
</organism>
<feature type="region of interest" description="Disordered" evidence="1">
    <location>
        <begin position="130"/>
        <end position="164"/>
    </location>
</feature>